<dbReference type="CDD" id="cd13214">
    <property type="entry name" value="PH-GRAM_WBP2"/>
    <property type="match status" value="1"/>
</dbReference>
<dbReference type="AlphaFoldDB" id="A0AAV4LZG1"/>
<dbReference type="Proteomes" id="UP001497744">
    <property type="component" value="Unassembled WGS sequence"/>
</dbReference>
<evidence type="ECO:0000256" key="1">
    <source>
        <dbReference type="SAM" id="MobiDB-lite"/>
    </source>
</evidence>
<dbReference type="SUPFAM" id="SSF50729">
    <property type="entry name" value="PH domain-like"/>
    <property type="match status" value="1"/>
</dbReference>
<gene>
    <name evidence="2" type="ORF">BcabD6B2_44800</name>
</gene>
<organism evidence="2 3">
    <name type="scientific">Babesia caballi</name>
    <dbReference type="NCBI Taxonomy" id="5871"/>
    <lineage>
        <taxon>Eukaryota</taxon>
        <taxon>Sar</taxon>
        <taxon>Alveolata</taxon>
        <taxon>Apicomplexa</taxon>
        <taxon>Aconoidasida</taxon>
        <taxon>Piroplasmida</taxon>
        <taxon>Babesiidae</taxon>
        <taxon>Babesia</taxon>
    </lineage>
</organism>
<dbReference type="InterPro" id="IPR044852">
    <property type="entry name" value="WBP2-like"/>
</dbReference>
<evidence type="ECO:0000313" key="3">
    <source>
        <dbReference type="Proteomes" id="UP001497744"/>
    </source>
</evidence>
<sequence length="244" mass="26704">MSTPVSFALSRLQCVAEQLIPHCEQGEFLLMYRRDTSFEVTVDWRCLSAAGALTRRRSMKGVGDTFLTTHRIVFVKKRDKRFSQAFSSISLPYSHVDDPRFRQPIFGSNYLEGSIRPLLTAENPLRNTGKFYIYFNGGCGMFLQGFFMYYARVRNNPAFTASAHPFANAPEARSAFVDPNDPTQVYLSQPVEAAVDGAAGGGSASAATEQSAQRNREGATNNPGAMGPASQAAKGGMTAVPFLF</sequence>
<name>A0AAV4LZG1_BABCB</name>
<dbReference type="EMBL" id="BPLF01000004">
    <property type="protein sequence ID" value="GIX65045.1"/>
    <property type="molecule type" value="Genomic_DNA"/>
</dbReference>
<dbReference type="GeneID" id="94196526"/>
<feature type="compositionally biased region" description="Polar residues" evidence="1">
    <location>
        <begin position="208"/>
        <end position="223"/>
    </location>
</feature>
<dbReference type="PANTHER" id="PTHR31606:SF1">
    <property type="entry name" value="WW DOMAIN BINDING PROTEIN 2, ISOFORM E"/>
    <property type="match status" value="1"/>
</dbReference>
<feature type="region of interest" description="Disordered" evidence="1">
    <location>
        <begin position="197"/>
        <end position="233"/>
    </location>
</feature>
<proteinExistence type="predicted"/>
<dbReference type="GO" id="GO:0005634">
    <property type="term" value="C:nucleus"/>
    <property type="evidence" value="ECO:0007669"/>
    <property type="project" value="TreeGrafter"/>
</dbReference>
<comment type="caution">
    <text evidence="2">The sequence shown here is derived from an EMBL/GenBank/DDBJ whole genome shotgun (WGS) entry which is preliminary data.</text>
</comment>
<dbReference type="PANTHER" id="PTHR31606">
    <property type="entry name" value="WW DOMAIN BINDING PROTEIN 2, ISOFORM E"/>
    <property type="match status" value="1"/>
</dbReference>
<evidence type="ECO:0000313" key="2">
    <source>
        <dbReference type="EMBL" id="GIX65045.1"/>
    </source>
</evidence>
<protein>
    <submittedName>
        <fullName evidence="2">Arabinogalactan protein, putative</fullName>
    </submittedName>
</protein>
<accession>A0AAV4LZG1</accession>
<reference evidence="2 3" key="1">
    <citation type="submission" date="2021-06" db="EMBL/GenBank/DDBJ databases">
        <title>Genome sequence of Babesia caballi.</title>
        <authorList>
            <person name="Yamagishi J."/>
            <person name="Kidaka T."/>
            <person name="Ochi A."/>
        </authorList>
    </citation>
    <scope>NUCLEOTIDE SEQUENCE [LARGE SCALE GENOMIC DNA]</scope>
    <source>
        <strain evidence="2">USDA-D6B2</strain>
    </source>
</reference>
<dbReference type="GO" id="GO:0003713">
    <property type="term" value="F:transcription coactivator activity"/>
    <property type="evidence" value="ECO:0007669"/>
    <property type="project" value="InterPro"/>
</dbReference>
<dbReference type="GO" id="GO:0031490">
    <property type="term" value="F:chromatin DNA binding"/>
    <property type="evidence" value="ECO:0007669"/>
    <property type="project" value="TreeGrafter"/>
</dbReference>
<dbReference type="RefSeq" id="XP_067717114.1">
    <property type="nucleotide sequence ID" value="XM_067861013.1"/>
</dbReference>
<keyword evidence="3" id="KW-1185">Reference proteome</keyword>